<evidence type="ECO:0000256" key="6">
    <source>
        <dbReference type="PROSITE-ProRule" id="PRU00169"/>
    </source>
</evidence>
<evidence type="ECO:0000259" key="8">
    <source>
        <dbReference type="PROSITE" id="PS50110"/>
    </source>
</evidence>
<keyword evidence="11" id="KW-1185">Reference proteome</keyword>
<dbReference type="STRING" id="504805.SAMN05421505_11815"/>
<dbReference type="PANTHER" id="PTHR48111:SF28">
    <property type="entry name" value="TRANSCRIPTIONAL REGULATORY PROTEIN TCRX-RELATED"/>
    <property type="match status" value="1"/>
</dbReference>
<dbReference type="AlphaFoldDB" id="A0A1G8DE65"/>
<dbReference type="FunFam" id="1.10.10.10:FF:000005">
    <property type="entry name" value="Two-component system response regulator"/>
    <property type="match status" value="1"/>
</dbReference>
<dbReference type="InterPro" id="IPR039420">
    <property type="entry name" value="WalR-like"/>
</dbReference>
<name>A0A1G8DE65_9ACTN</name>
<dbReference type="Proteomes" id="UP000198923">
    <property type="component" value="Unassembled WGS sequence"/>
</dbReference>
<feature type="modified residue" description="4-aspartylphosphate" evidence="6">
    <location>
        <position position="74"/>
    </location>
</feature>
<dbReference type="SUPFAM" id="SSF52172">
    <property type="entry name" value="CheY-like"/>
    <property type="match status" value="1"/>
</dbReference>
<dbReference type="CDD" id="cd00383">
    <property type="entry name" value="trans_reg_C"/>
    <property type="match status" value="1"/>
</dbReference>
<dbReference type="Pfam" id="PF00072">
    <property type="entry name" value="Response_reg"/>
    <property type="match status" value="1"/>
</dbReference>
<feature type="domain" description="Response regulatory" evidence="8">
    <location>
        <begin position="25"/>
        <end position="139"/>
    </location>
</feature>
<accession>A0A1G8DE65</accession>
<dbReference type="Gene3D" id="6.10.250.690">
    <property type="match status" value="1"/>
</dbReference>
<evidence type="ECO:0000256" key="3">
    <source>
        <dbReference type="ARBA" id="ARBA00023015"/>
    </source>
</evidence>
<dbReference type="FunFam" id="3.40.50.2300:FF:000001">
    <property type="entry name" value="DNA-binding response regulator PhoB"/>
    <property type="match status" value="1"/>
</dbReference>
<dbReference type="InterPro" id="IPR001867">
    <property type="entry name" value="OmpR/PhoB-type_DNA-bd"/>
</dbReference>
<dbReference type="GO" id="GO:0006355">
    <property type="term" value="P:regulation of DNA-templated transcription"/>
    <property type="evidence" value="ECO:0007669"/>
    <property type="project" value="InterPro"/>
</dbReference>
<dbReference type="GO" id="GO:0005829">
    <property type="term" value="C:cytosol"/>
    <property type="evidence" value="ECO:0007669"/>
    <property type="project" value="TreeGrafter"/>
</dbReference>
<protein>
    <submittedName>
        <fullName evidence="10">Two-component system, OmpR family, response regulator</fullName>
    </submittedName>
</protein>
<dbReference type="InterPro" id="IPR036388">
    <property type="entry name" value="WH-like_DNA-bd_sf"/>
</dbReference>
<evidence type="ECO:0000259" key="9">
    <source>
        <dbReference type="PROSITE" id="PS51755"/>
    </source>
</evidence>
<feature type="DNA-binding region" description="OmpR/PhoB-type" evidence="7">
    <location>
        <begin position="152"/>
        <end position="249"/>
    </location>
</feature>
<keyword evidence="2" id="KW-0902">Two-component regulatory system</keyword>
<proteinExistence type="predicted"/>
<evidence type="ECO:0000256" key="7">
    <source>
        <dbReference type="PROSITE-ProRule" id="PRU01091"/>
    </source>
</evidence>
<dbReference type="GO" id="GO:0032993">
    <property type="term" value="C:protein-DNA complex"/>
    <property type="evidence" value="ECO:0007669"/>
    <property type="project" value="TreeGrafter"/>
</dbReference>
<dbReference type="GO" id="GO:0000976">
    <property type="term" value="F:transcription cis-regulatory region binding"/>
    <property type="evidence" value="ECO:0007669"/>
    <property type="project" value="TreeGrafter"/>
</dbReference>
<dbReference type="InterPro" id="IPR001789">
    <property type="entry name" value="Sig_transdc_resp-reg_receiver"/>
</dbReference>
<evidence type="ECO:0000256" key="2">
    <source>
        <dbReference type="ARBA" id="ARBA00023012"/>
    </source>
</evidence>
<organism evidence="10 11">
    <name type="scientific">Sinosporangium album</name>
    <dbReference type="NCBI Taxonomy" id="504805"/>
    <lineage>
        <taxon>Bacteria</taxon>
        <taxon>Bacillati</taxon>
        <taxon>Actinomycetota</taxon>
        <taxon>Actinomycetes</taxon>
        <taxon>Streptosporangiales</taxon>
        <taxon>Streptosporangiaceae</taxon>
        <taxon>Sinosporangium</taxon>
    </lineage>
</organism>
<dbReference type="Gene3D" id="1.10.10.10">
    <property type="entry name" value="Winged helix-like DNA-binding domain superfamily/Winged helix DNA-binding domain"/>
    <property type="match status" value="1"/>
</dbReference>
<feature type="domain" description="OmpR/PhoB-type" evidence="9">
    <location>
        <begin position="152"/>
        <end position="249"/>
    </location>
</feature>
<dbReference type="PROSITE" id="PS50110">
    <property type="entry name" value="RESPONSE_REGULATORY"/>
    <property type="match status" value="1"/>
</dbReference>
<keyword evidence="3" id="KW-0805">Transcription regulation</keyword>
<evidence type="ECO:0000313" key="11">
    <source>
        <dbReference type="Proteomes" id="UP000198923"/>
    </source>
</evidence>
<keyword evidence="1 6" id="KW-0597">Phosphoprotein</keyword>
<evidence type="ECO:0000256" key="4">
    <source>
        <dbReference type="ARBA" id="ARBA00023125"/>
    </source>
</evidence>
<dbReference type="InterPro" id="IPR011006">
    <property type="entry name" value="CheY-like_superfamily"/>
</dbReference>
<dbReference type="Gene3D" id="3.40.50.2300">
    <property type="match status" value="1"/>
</dbReference>
<dbReference type="PANTHER" id="PTHR48111">
    <property type="entry name" value="REGULATOR OF RPOS"/>
    <property type="match status" value="1"/>
</dbReference>
<evidence type="ECO:0000313" key="10">
    <source>
        <dbReference type="EMBL" id="SDH55739.1"/>
    </source>
</evidence>
<dbReference type="EMBL" id="FNCN01000018">
    <property type="protein sequence ID" value="SDH55739.1"/>
    <property type="molecule type" value="Genomic_DNA"/>
</dbReference>
<sequence>MRRSLRLGLCRAPYNPDMDESLPSTVLVVDDEPSIRDLLSEALSLSGFSVRTTSCGRTALKEIERARPDIVVLDVMLPDIDGFSVVRRLRDAPGNPPVLFLTAKDAVGDRIAGLTAGGDDYVTKPFSLEEVVLRLRAILRRTRPPEEQAGDDGVVRYADLELDEQAHAVRRAGRPIHLSPTEFALLRYLMINAECVVSKTQILERVWDHGFGSDSRIVESYISYLRRKIDTEGRPLIHTVRGVGYRLSLPS</sequence>
<dbReference type="GO" id="GO:0000156">
    <property type="term" value="F:phosphorelay response regulator activity"/>
    <property type="evidence" value="ECO:0007669"/>
    <property type="project" value="TreeGrafter"/>
</dbReference>
<dbReference type="Pfam" id="PF00486">
    <property type="entry name" value="Trans_reg_C"/>
    <property type="match status" value="1"/>
</dbReference>
<dbReference type="SMART" id="SM00862">
    <property type="entry name" value="Trans_reg_C"/>
    <property type="match status" value="1"/>
</dbReference>
<keyword evidence="4 7" id="KW-0238">DNA-binding</keyword>
<evidence type="ECO:0000256" key="5">
    <source>
        <dbReference type="ARBA" id="ARBA00023163"/>
    </source>
</evidence>
<reference evidence="10 11" key="1">
    <citation type="submission" date="2016-10" db="EMBL/GenBank/DDBJ databases">
        <authorList>
            <person name="de Groot N.N."/>
        </authorList>
    </citation>
    <scope>NUCLEOTIDE SEQUENCE [LARGE SCALE GENOMIC DNA]</scope>
    <source>
        <strain evidence="10 11">CPCC 201354</strain>
    </source>
</reference>
<dbReference type="SMART" id="SM00448">
    <property type="entry name" value="REC"/>
    <property type="match status" value="1"/>
</dbReference>
<evidence type="ECO:0000256" key="1">
    <source>
        <dbReference type="ARBA" id="ARBA00022553"/>
    </source>
</evidence>
<keyword evidence="5" id="KW-0804">Transcription</keyword>
<gene>
    <name evidence="10" type="ORF">SAMN05421505_11815</name>
</gene>
<dbReference type="PROSITE" id="PS51755">
    <property type="entry name" value="OMPR_PHOB"/>
    <property type="match status" value="1"/>
</dbReference>